<keyword evidence="3" id="KW-1185">Reference proteome</keyword>
<feature type="transmembrane region" description="Helical" evidence="1">
    <location>
        <begin position="297"/>
        <end position="317"/>
    </location>
</feature>
<dbReference type="Proteomes" id="UP000199227">
    <property type="component" value="Unassembled WGS sequence"/>
</dbReference>
<sequence>MKKNPGNFAFFQILFLVLPLLLFAKADFKYELHLNKHTAFVNEPIFLTFKVWQTDPKKIMFFEFAPVEDKSTFELKLLRQKSNKSLNGTSVTFEYLIFPKKPGKTLLNLFFLVKRTSEERLATNNTGEPVKAKAIDTTDTREVIKPLKLNIKPLPKKVSLVGDYELKVSIDKNQTEVQSPVYLTLILKGVGAIPKNINLKPVIEDVRVFDDEPKVSINYDKDGVHYEGKFSYALLSEKDFKIPAIEIDGFSYTKNRVYKLKSSPLVISVKPVNLKSLVDEKDNPQSIYESFLKFRELFVYLLIFVSGYISAILVSSIQKFGYKRKEGNSFKKEVKSAKDAKTLLKLLLREDSLRYRVWIEKLEVEVYQGGRSNLKEIKREILKSPA</sequence>
<accession>A0A1I5KXP1</accession>
<evidence type="ECO:0000313" key="3">
    <source>
        <dbReference type="Proteomes" id="UP000199227"/>
    </source>
</evidence>
<proteinExistence type="predicted"/>
<protein>
    <submittedName>
        <fullName evidence="2">Oxygen tolerance</fullName>
    </submittedName>
</protein>
<name>A0A1I5KXP1_9BACT</name>
<dbReference type="STRING" id="223786.SAMN05216234_101122"/>
<evidence type="ECO:0000256" key="1">
    <source>
        <dbReference type="SAM" id="Phobius"/>
    </source>
</evidence>
<dbReference type="OrthoDB" id="5333428at2"/>
<gene>
    <name evidence="2" type="ORF">SAMN05216234_101122</name>
</gene>
<evidence type="ECO:0000313" key="2">
    <source>
        <dbReference type="EMBL" id="SFO89406.1"/>
    </source>
</evidence>
<dbReference type="AlphaFoldDB" id="A0A1I5KXP1"/>
<dbReference type="RefSeq" id="WP_092909919.1">
    <property type="nucleotide sequence ID" value="NZ_FOXB01000001.1"/>
</dbReference>
<reference evidence="2 3" key="1">
    <citation type="submission" date="2016-10" db="EMBL/GenBank/DDBJ databases">
        <authorList>
            <person name="de Groot N.N."/>
        </authorList>
    </citation>
    <scope>NUCLEOTIDE SEQUENCE [LARGE SCALE GENOMIC DNA]</scope>
    <source>
        <strain evidence="2 3">EP1-55-1</strain>
    </source>
</reference>
<dbReference type="EMBL" id="FOXB01000001">
    <property type="protein sequence ID" value="SFO89406.1"/>
    <property type="molecule type" value="Genomic_DNA"/>
</dbReference>
<keyword evidence="1" id="KW-1133">Transmembrane helix</keyword>
<keyword evidence="1" id="KW-0472">Membrane</keyword>
<organism evidence="2 3">
    <name type="scientific">Hydrogenimonas thermophila</name>
    <dbReference type="NCBI Taxonomy" id="223786"/>
    <lineage>
        <taxon>Bacteria</taxon>
        <taxon>Pseudomonadati</taxon>
        <taxon>Campylobacterota</taxon>
        <taxon>Epsilonproteobacteria</taxon>
        <taxon>Campylobacterales</taxon>
        <taxon>Hydrogenimonadaceae</taxon>
        <taxon>Hydrogenimonas</taxon>
    </lineage>
</organism>
<keyword evidence="1" id="KW-0812">Transmembrane</keyword>